<dbReference type="EMBL" id="KK417836">
    <property type="protein sequence ID" value="KFQ85777.1"/>
    <property type="molecule type" value="Genomic_DNA"/>
</dbReference>
<keyword evidence="2" id="KW-1185">Reference proteome</keyword>
<feature type="non-terminal residue" evidence="1">
    <location>
        <position position="51"/>
    </location>
</feature>
<dbReference type="AlphaFoldDB" id="A0A091U6V5"/>
<dbReference type="OrthoDB" id="10341769at2759"/>
<feature type="non-terminal residue" evidence="1">
    <location>
        <position position="1"/>
    </location>
</feature>
<gene>
    <name evidence="1" type="ORF">N337_01191</name>
</gene>
<evidence type="ECO:0000313" key="1">
    <source>
        <dbReference type="EMBL" id="KFQ85777.1"/>
    </source>
</evidence>
<organism evidence="1 2">
    <name type="scientific">Phoenicopterus ruber ruber</name>
    <dbReference type="NCBI Taxonomy" id="9218"/>
    <lineage>
        <taxon>Eukaryota</taxon>
        <taxon>Metazoa</taxon>
        <taxon>Chordata</taxon>
        <taxon>Craniata</taxon>
        <taxon>Vertebrata</taxon>
        <taxon>Euteleostomi</taxon>
        <taxon>Archelosauria</taxon>
        <taxon>Archosauria</taxon>
        <taxon>Dinosauria</taxon>
        <taxon>Saurischia</taxon>
        <taxon>Theropoda</taxon>
        <taxon>Coelurosauria</taxon>
        <taxon>Aves</taxon>
        <taxon>Neognathae</taxon>
        <taxon>Neoaves</taxon>
        <taxon>Mirandornithes</taxon>
        <taxon>Phoenicopteriformes</taxon>
        <taxon>Phoenicopteridae</taxon>
        <taxon>Phoenicopterus</taxon>
    </lineage>
</organism>
<sequence>SGYKWHWERFYLDIKKKFFTLRTISHWNNLPRDVVESPSLEVFKIHLEMVL</sequence>
<dbReference type="Proteomes" id="UP000053700">
    <property type="component" value="Unassembled WGS sequence"/>
</dbReference>
<accession>A0A091U6V5</accession>
<reference evidence="1 2" key="1">
    <citation type="submission" date="2014-04" db="EMBL/GenBank/DDBJ databases">
        <title>Genome evolution of avian class.</title>
        <authorList>
            <person name="Zhang G."/>
            <person name="Li C."/>
        </authorList>
    </citation>
    <scope>NUCLEOTIDE SEQUENCE [LARGE SCALE GENOMIC DNA]</scope>
    <source>
        <strain evidence="1">BGI_N337</strain>
    </source>
</reference>
<name>A0A091U6V5_PHORB</name>
<proteinExistence type="predicted"/>
<protein>
    <submittedName>
        <fullName evidence="1">Uncharacterized protein</fullName>
    </submittedName>
</protein>
<evidence type="ECO:0000313" key="2">
    <source>
        <dbReference type="Proteomes" id="UP000053700"/>
    </source>
</evidence>